<evidence type="ECO:0000256" key="1">
    <source>
        <dbReference type="ARBA" id="ARBA00004651"/>
    </source>
</evidence>
<evidence type="ECO:0000256" key="5">
    <source>
        <dbReference type="ARBA" id="ARBA00022989"/>
    </source>
</evidence>
<organism evidence="8">
    <name type="scientific">mine drainage metagenome</name>
    <dbReference type="NCBI Taxonomy" id="410659"/>
    <lineage>
        <taxon>unclassified sequences</taxon>
        <taxon>metagenomes</taxon>
        <taxon>ecological metagenomes</taxon>
    </lineage>
</organism>
<name>E6PD10_9ZZZZ</name>
<keyword evidence="5 7" id="KW-1133">Transmembrane helix</keyword>
<comment type="subcellular location">
    <subcellularLocation>
        <location evidence="1">Cell membrane</location>
        <topology evidence="1">Multi-pass membrane protein</topology>
    </subcellularLocation>
</comment>
<dbReference type="GO" id="GO:0005886">
    <property type="term" value="C:plasma membrane"/>
    <property type="evidence" value="ECO:0007669"/>
    <property type="project" value="UniProtKB-SubCell"/>
</dbReference>
<dbReference type="PANTHER" id="PTHR34856:SF2">
    <property type="entry name" value="PROTEIN NRFD"/>
    <property type="match status" value="1"/>
</dbReference>
<evidence type="ECO:0000256" key="4">
    <source>
        <dbReference type="ARBA" id="ARBA00022692"/>
    </source>
</evidence>
<reference evidence="8" key="1">
    <citation type="submission" date="2009-10" db="EMBL/GenBank/DDBJ databases">
        <title>Diversity of trophic interactions inside an arsenic-rich microbial ecosystem.</title>
        <authorList>
            <person name="Bertin P.N."/>
            <person name="Heinrich-Salmeron A."/>
            <person name="Pelletier E."/>
            <person name="Goulhen-Chollet F."/>
            <person name="Arsene-Ploetze F."/>
            <person name="Gallien S."/>
            <person name="Calteau A."/>
            <person name="Vallenet D."/>
            <person name="Casiot C."/>
            <person name="Chane-Woon-Ming B."/>
            <person name="Giloteaux L."/>
            <person name="Barakat M."/>
            <person name="Bonnefoy V."/>
            <person name="Bruneel O."/>
            <person name="Chandler M."/>
            <person name="Cleiss J."/>
            <person name="Duran R."/>
            <person name="Elbaz-Poulichet F."/>
            <person name="Fonknechten N."/>
            <person name="Lauga B."/>
            <person name="Mornico D."/>
            <person name="Ortet P."/>
            <person name="Schaeffer C."/>
            <person name="Siguier P."/>
            <person name="Alexander Thil Smith A."/>
            <person name="Van Dorsselaer A."/>
            <person name="Weissenbach J."/>
            <person name="Medigue C."/>
            <person name="Le Paslier D."/>
        </authorList>
    </citation>
    <scope>NUCLEOTIDE SEQUENCE</scope>
</reference>
<evidence type="ECO:0000256" key="6">
    <source>
        <dbReference type="ARBA" id="ARBA00023136"/>
    </source>
</evidence>
<gene>
    <name evidence="8" type="ORF">CARN1_2232</name>
</gene>
<accession>E6PD10</accession>
<protein>
    <submittedName>
        <fullName evidence="8">Putative Polysulphide reductase, NrfD</fullName>
    </submittedName>
</protein>
<evidence type="ECO:0000256" key="3">
    <source>
        <dbReference type="ARBA" id="ARBA00022475"/>
    </source>
</evidence>
<keyword evidence="3" id="KW-1003">Cell membrane</keyword>
<evidence type="ECO:0000256" key="7">
    <source>
        <dbReference type="SAM" id="Phobius"/>
    </source>
</evidence>
<dbReference type="AlphaFoldDB" id="E6PD10"/>
<comment type="similarity">
    <text evidence="2">Belongs to the NrfD family.</text>
</comment>
<dbReference type="InterPro" id="IPR052049">
    <property type="entry name" value="Electron_transfer_protein"/>
</dbReference>
<feature type="transmembrane region" description="Helical" evidence="7">
    <location>
        <begin position="239"/>
        <end position="260"/>
    </location>
</feature>
<feature type="transmembrane region" description="Helical" evidence="7">
    <location>
        <begin position="20"/>
        <end position="38"/>
    </location>
</feature>
<evidence type="ECO:0000256" key="2">
    <source>
        <dbReference type="ARBA" id="ARBA00008929"/>
    </source>
</evidence>
<comment type="caution">
    <text evidence="8">The sequence shown here is derived from an EMBL/GenBank/DDBJ whole genome shotgun (WGS) entry which is preliminary data.</text>
</comment>
<keyword evidence="6 7" id="KW-0472">Membrane</keyword>
<feature type="transmembrane region" description="Helical" evidence="7">
    <location>
        <begin position="58"/>
        <end position="74"/>
    </location>
</feature>
<feature type="transmembrane region" description="Helical" evidence="7">
    <location>
        <begin position="166"/>
        <end position="188"/>
    </location>
</feature>
<feature type="transmembrane region" description="Helical" evidence="7">
    <location>
        <begin position="133"/>
        <end position="160"/>
    </location>
</feature>
<dbReference type="InterPro" id="IPR005614">
    <property type="entry name" value="NrfD-like"/>
</dbReference>
<dbReference type="EMBL" id="CABL01000001">
    <property type="protein sequence ID" value="CBH74345.1"/>
    <property type="molecule type" value="Genomic_DNA"/>
</dbReference>
<evidence type="ECO:0000313" key="8">
    <source>
        <dbReference type="EMBL" id="CBH74345.1"/>
    </source>
</evidence>
<proteinExistence type="inferred from homology"/>
<dbReference type="PANTHER" id="PTHR34856">
    <property type="entry name" value="PROTEIN NRFD"/>
    <property type="match status" value="1"/>
</dbReference>
<dbReference type="Gene3D" id="1.20.1630.10">
    <property type="entry name" value="Formate dehydrogenase/DMSO reductase domain"/>
    <property type="match status" value="1"/>
</dbReference>
<keyword evidence="4 7" id="KW-0812">Transmembrane</keyword>
<dbReference type="Pfam" id="PF03916">
    <property type="entry name" value="NrfD"/>
    <property type="match status" value="1"/>
</dbReference>
<sequence length="306" mass="32518">MKSYYDRPLLKGPHWGSNVVTYLFLGGIMGGLGLISLLSDDRPEPEMKKLRKISRYTAFALAAINPPILISHLGRPERFLNMLRIVKLKSPMSLGVWGLVLYSGAAGANALRELADDGVVPKILRNVAPSATVPIQALLGAFMAGYTGVLISATAIPLWAAGKRHIPAFSVCSGAASASALATLLSTLQGNHEVLPRLERLEMAASALEIAFIADFRKRGGLATAPLFEGRVGKRLRNYTILGGIVVPFVLNAIGGAVKLPKSIDALRSIAASTLTLIGGYVLRESLIEAGKLSANDPQVAFRQPS</sequence>